<dbReference type="Gene3D" id="3.30.110.150">
    <property type="entry name" value="SepF-like protein"/>
    <property type="match status" value="1"/>
</dbReference>
<dbReference type="RefSeq" id="WP_269944648.1">
    <property type="nucleotide sequence ID" value="NZ_JAKMUT010000006.1"/>
</dbReference>
<gene>
    <name evidence="6" type="primary">sepF</name>
    <name evidence="6" type="ORF">L8V00_07390</name>
</gene>
<protein>
    <submittedName>
        <fullName evidence="6">Cell division protein SepF</fullName>
    </submittedName>
</protein>
<feature type="compositionally biased region" description="Basic and acidic residues" evidence="5">
    <location>
        <begin position="31"/>
        <end position="90"/>
    </location>
</feature>
<name>A0A9X3LLC1_9CORY</name>
<evidence type="ECO:0000313" key="6">
    <source>
        <dbReference type="EMBL" id="MCZ9290025.1"/>
    </source>
</evidence>
<feature type="region of interest" description="Disordered" evidence="5">
    <location>
        <begin position="21"/>
        <end position="105"/>
    </location>
</feature>
<evidence type="ECO:0000256" key="3">
    <source>
        <dbReference type="ARBA" id="ARBA00023306"/>
    </source>
</evidence>
<sequence length="198" mass="22381">MSENFMDKTKRFFGFDSVETYNTDYYSDGYGSRERDRADRADRVERDAHEPSYRSRSERDFGDRAERGGRYGRSEYADRVERGDREDRYSSRGGSHYSSSYAEAPAEEKDPSAFVSFTLSSYTQAGELVDNLKAREVVVFSLSGMEKGEAKRVLDFAAGLSRGLDAQLKKLKGVRNFILLPKGVTLAQDQLDAIAETI</sequence>
<evidence type="ECO:0000256" key="5">
    <source>
        <dbReference type="SAM" id="MobiDB-lite"/>
    </source>
</evidence>
<feature type="compositionally biased region" description="Low complexity" evidence="5">
    <location>
        <begin position="91"/>
        <end position="101"/>
    </location>
</feature>
<dbReference type="InterPro" id="IPR038594">
    <property type="entry name" value="SepF-like_sf"/>
</dbReference>
<comment type="caution">
    <text evidence="6">The sequence shown here is derived from an EMBL/GenBank/DDBJ whole genome shotgun (WGS) entry which is preliminary data.</text>
</comment>
<evidence type="ECO:0000256" key="1">
    <source>
        <dbReference type="ARBA" id="ARBA00022618"/>
    </source>
</evidence>
<dbReference type="PANTHER" id="PTHR35798:SF1">
    <property type="entry name" value="CELL DIVISION PROTEIN SEPF"/>
    <property type="match status" value="1"/>
</dbReference>
<accession>A0A9X3LLC1</accession>
<keyword evidence="7" id="KW-1185">Reference proteome</keyword>
<reference evidence="6" key="1">
    <citation type="submission" date="2022-02" db="EMBL/GenBank/DDBJ databases">
        <title>Corynebacterium sp. from urogenital microbiome.</title>
        <authorList>
            <person name="Cappelli E.A."/>
            <person name="Ribeiro T.G."/>
            <person name="Peixe L."/>
        </authorList>
    </citation>
    <scope>NUCLEOTIDE SEQUENCE</scope>
    <source>
        <strain evidence="6">C8Ua_174</strain>
    </source>
</reference>
<keyword evidence="1 6" id="KW-0132">Cell division</keyword>
<dbReference type="Pfam" id="PF04472">
    <property type="entry name" value="SepF"/>
    <property type="match status" value="1"/>
</dbReference>
<dbReference type="EMBL" id="JAKMUT010000006">
    <property type="protein sequence ID" value="MCZ9290025.1"/>
    <property type="molecule type" value="Genomic_DNA"/>
</dbReference>
<comment type="function">
    <text evidence="4">Cell division protein that is part of the divisome complex and is recruited early to the Z-ring. Probably stimulates Z-ring formation, perhaps through the cross-linking of FtsZ protofilaments. Its function overlaps with FtsA.</text>
</comment>
<proteinExistence type="predicted"/>
<organism evidence="6 7">
    <name type="scientific">Corynebacterium evansiae</name>
    <dbReference type="NCBI Taxonomy" id="2913499"/>
    <lineage>
        <taxon>Bacteria</taxon>
        <taxon>Bacillati</taxon>
        <taxon>Actinomycetota</taxon>
        <taxon>Actinomycetes</taxon>
        <taxon>Mycobacteriales</taxon>
        <taxon>Corynebacteriaceae</taxon>
        <taxon>Corynebacterium</taxon>
    </lineage>
</organism>
<evidence type="ECO:0000313" key="7">
    <source>
        <dbReference type="Proteomes" id="UP001146469"/>
    </source>
</evidence>
<dbReference type="GO" id="GO:0000917">
    <property type="term" value="P:division septum assembly"/>
    <property type="evidence" value="ECO:0007669"/>
    <property type="project" value="UniProtKB-KW"/>
</dbReference>
<dbReference type="AlphaFoldDB" id="A0A9X3LLC1"/>
<keyword evidence="2" id="KW-0717">Septation</keyword>
<dbReference type="InterPro" id="IPR023052">
    <property type="entry name" value="Cell_div_SepF"/>
</dbReference>
<dbReference type="PANTHER" id="PTHR35798">
    <property type="entry name" value="CELL DIVISION PROTEIN SEPF"/>
    <property type="match status" value="1"/>
</dbReference>
<dbReference type="Proteomes" id="UP001146469">
    <property type="component" value="Unassembled WGS sequence"/>
</dbReference>
<keyword evidence="3" id="KW-0131">Cell cycle</keyword>
<evidence type="ECO:0000256" key="2">
    <source>
        <dbReference type="ARBA" id="ARBA00023210"/>
    </source>
</evidence>
<evidence type="ECO:0000256" key="4">
    <source>
        <dbReference type="ARBA" id="ARBA00044936"/>
    </source>
</evidence>
<dbReference type="InterPro" id="IPR007561">
    <property type="entry name" value="Cell_div_SepF/SepF-rel"/>
</dbReference>